<dbReference type="RefSeq" id="WP_080888234.1">
    <property type="nucleotide sequence ID" value="NZ_LT828648.1"/>
</dbReference>
<dbReference type="OrthoDB" id="9797134at2"/>
<dbReference type="InterPro" id="IPR013325">
    <property type="entry name" value="RNA_pol_sigma_r2"/>
</dbReference>
<evidence type="ECO:0000259" key="5">
    <source>
        <dbReference type="Pfam" id="PF04542"/>
    </source>
</evidence>
<dbReference type="InterPro" id="IPR014284">
    <property type="entry name" value="RNA_pol_sigma-70_dom"/>
</dbReference>
<dbReference type="InterPro" id="IPR039425">
    <property type="entry name" value="RNA_pol_sigma-70-like"/>
</dbReference>
<dbReference type="InterPro" id="IPR007627">
    <property type="entry name" value="RNA_pol_sigma70_r2"/>
</dbReference>
<dbReference type="GO" id="GO:0016987">
    <property type="term" value="F:sigma factor activity"/>
    <property type="evidence" value="ECO:0007669"/>
    <property type="project" value="UniProtKB-KW"/>
</dbReference>
<dbReference type="Proteomes" id="UP000192042">
    <property type="component" value="Chromosome I"/>
</dbReference>
<dbReference type="Gene3D" id="1.10.1740.10">
    <property type="match status" value="1"/>
</dbReference>
<dbReference type="Pfam" id="PF08281">
    <property type="entry name" value="Sigma70_r4_2"/>
    <property type="match status" value="1"/>
</dbReference>
<organism evidence="7 8">
    <name type="scientific">Nitrospira japonica</name>
    <dbReference type="NCBI Taxonomy" id="1325564"/>
    <lineage>
        <taxon>Bacteria</taxon>
        <taxon>Pseudomonadati</taxon>
        <taxon>Nitrospirota</taxon>
        <taxon>Nitrospiria</taxon>
        <taxon>Nitrospirales</taxon>
        <taxon>Nitrospiraceae</taxon>
        <taxon>Nitrospira</taxon>
    </lineage>
</organism>
<dbReference type="CDD" id="cd06171">
    <property type="entry name" value="Sigma70_r4"/>
    <property type="match status" value="1"/>
</dbReference>
<dbReference type="SUPFAM" id="SSF88946">
    <property type="entry name" value="Sigma2 domain of RNA polymerase sigma factors"/>
    <property type="match status" value="1"/>
</dbReference>
<keyword evidence="8" id="KW-1185">Reference proteome</keyword>
<sequence>MTEPNSESSPQPFGESQLFNAFHACVKELKSFLTRRVGCPEAAADIVQDTYIRLAMRGEQPRHTNPRALVFRVAANLATDHARHERMREKLDAGSIDDLVVASTAPAPDAAIAAKQEDRLFKQAIAALPEKCRMVFLLRMSQELSYGQIADRLGISISAVEKHMSKAIIHCRGYVEGRGDASHG</sequence>
<keyword evidence="3" id="KW-0731">Sigma factor</keyword>
<proteinExistence type="inferred from homology"/>
<dbReference type="InterPro" id="IPR013249">
    <property type="entry name" value="RNA_pol_sigma70_r4_t2"/>
</dbReference>
<feature type="domain" description="RNA polymerase sigma factor 70 region 4 type 2" evidence="6">
    <location>
        <begin position="120"/>
        <end position="171"/>
    </location>
</feature>
<dbReference type="KEGG" id="nja:NSJP_3915"/>
<dbReference type="STRING" id="1325564.NSJP_3915"/>
<evidence type="ECO:0000313" key="7">
    <source>
        <dbReference type="EMBL" id="SLM50082.1"/>
    </source>
</evidence>
<evidence type="ECO:0000256" key="1">
    <source>
        <dbReference type="ARBA" id="ARBA00010641"/>
    </source>
</evidence>
<keyword evidence="4" id="KW-0804">Transcription</keyword>
<dbReference type="GO" id="GO:0006352">
    <property type="term" value="P:DNA-templated transcription initiation"/>
    <property type="evidence" value="ECO:0007669"/>
    <property type="project" value="InterPro"/>
</dbReference>
<evidence type="ECO:0000256" key="4">
    <source>
        <dbReference type="ARBA" id="ARBA00023163"/>
    </source>
</evidence>
<accession>A0A1W1IAR2</accession>
<comment type="similarity">
    <text evidence="1">Belongs to the sigma-70 factor family. ECF subfamily.</text>
</comment>
<dbReference type="NCBIfam" id="TIGR02937">
    <property type="entry name" value="sigma70-ECF"/>
    <property type="match status" value="1"/>
</dbReference>
<dbReference type="Gene3D" id="1.10.10.10">
    <property type="entry name" value="Winged helix-like DNA-binding domain superfamily/Winged helix DNA-binding domain"/>
    <property type="match status" value="1"/>
</dbReference>
<dbReference type="Pfam" id="PF04542">
    <property type="entry name" value="Sigma70_r2"/>
    <property type="match status" value="1"/>
</dbReference>
<gene>
    <name evidence="7" type="ORF">NSJP_3915</name>
</gene>
<dbReference type="EMBL" id="LT828648">
    <property type="protein sequence ID" value="SLM50082.1"/>
    <property type="molecule type" value="Genomic_DNA"/>
</dbReference>
<dbReference type="SUPFAM" id="SSF88659">
    <property type="entry name" value="Sigma3 and sigma4 domains of RNA polymerase sigma factors"/>
    <property type="match status" value="1"/>
</dbReference>
<evidence type="ECO:0000259" key="6">
    <source>
        <dbReference type="Pfam" id="PF08281"/>
    </source>
</evidence>
<protein>
    <submittedName>
        <fullName evidence="7">RNA polymerase, sigma-24 subunit, ECF subfamily</fullName>
    </submittedName>
</protein>
<evidence type="ECO:0000256" key="2">
    <source>
        <dbReference type="ARBA" id="ARBA00023015"/>
    </source>
</evidence>
<evidence type="ECO:0000313" key="8">
    <source>
        <dbReference type="Proteomes" id="UP000192042"/>
    </source>
</evidence>
<evidence type="ECO:0000256" key="3">
    <source>
        <dbReference type="ARBA" id="ARBA00023082"/>
    </source>
</evidence>
<dbReference type="GO" id="GO:0003677">
    <property type="term" value="F:DNA binding"/>
    <property type="evidence" value="ECO:0007669"/>
    <property type="project" value="InterPro"/>
</dbReference>
<name>A0A1W1IAR2_9BACT</name>
<keyword evidence="2" id="KW-0805">Transcription regulation</keyword>
<dbReference type="InterPro" id="IPR013324">
    <property type="entry name" value="RNA_pol_sigma_r3/r4-like"/>
</dbReference>
<dbReference type="PANTHER" id="PTHR43133">
    <property type="entry name" value="RNA POLYMERASE ECF-TYPE SIGMA FACTO"/>
    <property type="match status" value="1"/>
</dbReference>
<dbReference type="AlphaFoldDB" id="A0A1W1IAR2"/>
<reference evidence="7 8" key="1">
    <citation type="submission" date="2017-03" db="EMBL/GenBank/DDBJ databases">
        <authorList>
            <person name="Afonso C.L."/>
            <person name="Miller P.J."/>
            <person name="Scott M.A."/>
            <person name="Spackman E."/>
            <person name="Goraichik I."/>
            <person name="Dimitrov K.M."/>
            <person name="Suarez D.L."/>
            <person name="Swayne D.E."/>
        </authorList>
    </citation>
    <scope>NUCLEOTIDE SEQUENCE [LARGE SCALE GENOMIC DNA]</scope>
    <source>
        <strain evidence="7">Genome sequencing of Nitrospira japonica strain NJ11</strain>
    </source>
</reference>
<feature type="domain" description="RNA polymerase sigma-70 region 2" evidence="5">
    <location>
        <begin position="23"/>
        <end position="86"/>
    </location>
</feature>
<dbReference type="InterPro" id="IPR036388">
    <property type="entry name" value="WH-like_DNA-bd_sf"/>
</dbReference>
<dbReference type="PANTHER" id="PTHR43133:SF63">
    <property type="entry name" value="RNA POLYMERASE SIGMA FACTOR FECI-RELATED"/>
    <property type="match status" value="1"/>
</dbReference>